<dbReference type="SUPFAM" id="SSF52821">
    <property type="entry name" value="Rhodanese/Cell cycle control phosphatase"/>
    <property type="match status" value="1"/>
</dbReference>
<dbReference type="InterPro" id="IPR001763">
    <property type="entry name" value="Rhodanese-like_dom"/>
</dbReference>
<dbReference type="Pfam" id="PF00581">
    <property type="entry name" value="Rhodanese"/>
    <property type="match status" value="1"/>
</dbReference>
<evidence type="ECO:0000313" key="3">
    <source>
        <dbReference type="EMBL" id="ELY48555.1"/>
    </source>
</evidence>
<dbReference type="InterPro" id="IPR036873">
    <property type="entry name" value="Rhodanese-like_dom_sf"/>
</dbReference>
<sequence length="397" mass="42931">MDDMDFPTPDVEIESVTPAELKGRIDAGEDVVLLDARMESDYEEWSIDGETVESINVPYFNFLDEDVDDEILARVPDDREVTVLCAKGGASEFVAGSLKAEGYDVNHLEDGMNGWARIYEAVEVDRYDGAGTLLQYQRPSSGCLGYFVHDGDEAAVIDPLRAFTDRYLEDADDLGVDLKYAIDTHIHADHISGVRNLVEEGVEGVVPAAAVDRGVTYADDVTVTDDGDEFQVGDATIQTVYTPGHTSGMTSYLIDDSLLATGDGLFVESVARPDLEEGDEGAEDAAKQLYESLQKRVLSLPDETLVGGAHFSDAAVPAEDGTYTAPIGQLEEDMAALTMDEDEFVELILSDMPPRPANYEAIIATNLGQQETGDEEAFELELGPNNCAASQESLAGD</sequence>
<dbReference type="PROSITE" id="PS50206">
    <property type="entry name" value="RHODANESE_3"/>
    <property type="match status" value="1"/>
</dbReference>
<dbReference type="GO" id="GO:0046872">
    <property type="term" value="F:metal ion binding"/>
    <property type="evidence" value="ECO:0007669"/>
    <property type="project" value="UniProtKB-KW"/>
</dbReference>
<dbReference type="CDD" id="cd07724">
    <property type="entry name" value="POD-like_MBL-fold"/>
    <property type="match status" value="1"/>
</dbReference>
<reference evidence="3 4" key="1">
    <citation type="journal article" date="2014" name="PLoS Genet.">
        <title>Phylogenetically driven sequencing of extremely halophilic archaea reveals strategies for static and dynamic osmo-response.</title>
        <authorList>
            <person name="Becker E.A."/>
            <person name="Seitzer P.M."/>
            <person name="Tritt A."/>
            <person name="Larsen D."/>
            <person name="Krusor M."/>
            <person name="Yao A.I."/>
            <person name="Wu D."/>
            <person name="Madern D."/>
            <person name="Eisen J.A."/>
            <person name="Darling A.E."/>
            <person name="Facciotti M.T."/>
        </authorList>
    </citation>
    <scope>NUCLEOTIDE SEQUENCE [LARGE SCALE GENOMIC DNA]</scope>
    <source>
        <strain evidence="3 4">JCM 12255</strain>
    </source>
</reference>
<gene>
    <name evidence="3" type="ORF">C493_22016</name>
</gene>
<dbReference type="Proteomes" id="UP000011602">
    <property type="component" value="Unassembled WGS sequence"/>
</dbReference>
<evidence type="ECO:0000313" key="4">
    <source>
        <dbReference type="Proteomes" id="UP000011602"/>
    </source>
</evidence>
<dbReference type="EMBL" id="AOHZ01000111">
    <property type="protein sequence ID" value="ELY48555.1"/>
    <property type="molecule type" value="Genomic_DNA"/>
</dbReference>
<dbReference type="OrthoDB" id="9180at2157"/>
<feature type="domain" description="Rhodanese" evidence="2">
    <location>
        <begin position="27"/>
        <end position="124"/>
    </location>
</feature>
<dbReference type="InterPro" id="IPR044528">
    <property type="entry name" value="POD-like_MBL-fold"/>
</dbReference>
<dbReference type="PATRIC" id="fig|1227499.3.peg.4523"/>
<dbReference type="InterPro" id="IPR051682">
    <property type="entry name" value="Mito_Persulfide_Diox"/>
</dbReference>
<dbReference type="Gene3D" id="3.60.15.10">
    <property type="entry name" value="Ribonuclease Z/Hydroxyacylglutathione hydrolase-like"/>
    <property type="match status" value="1"/>
</dbReference>
<dbReference type="PANTHER" id="PTHR43084">
    <property type="entry name" value="PERSULFIDE DIOXYGENASE ETHE1"/>
    <property type="match status" value="1"/>
</dbReference>
<dbReference type="AlphaFoldDB" id="L9WGE6"/>
<dbReference type="eggNOG" id="arCOG00517">
    <property type="taxonomic scope" value="Archaea"/>
</dbReference>
<name>L9WGE6_9EURY</name>
<comment type="caution">
    <text evidence="3">The sequence shown here is derived from an EMBL/GenBank/DDBJ whole genome shotgun (WGS) entry which is preliminary data.</text>
</comment>
<accession>L9WGE6</accession>
<dbReference type="PANTHER" id="PTHR43084:SF1">
    <property type="entry name" value="PERSULFIDE DIOXYGENASE ETHE1, MITOCHONDRIAL"/>
    <property type="match status" value="1"/>
</dbReference>
<evidence type="ECO:0000259" key="2">
    <source>
        <dbReference type="PROSITE" id="PS50206"/>
    </source>
</evidence>
<keyword evidence="1" id="KW-0479">Metal-binding</keyword>
<evidence type="ECO:0000256" key="1">
    <source>
        <dbReference type="ARBA" id="ARBA00022723"/>
    </source>
</evidence>
<dbReference type="InterPro" id="IPR036866">
    <property type="entry name" value="RibonucZ/Hydroxyglut_hydro"/>
</dbReference>
<organism evidence="3 4">
    <name type="scientific">Natronolimnohabitans innermongolicus JCM 12255</name>
    <dbReference type="NCBI Taxonomy" id="1227499"/>
    <lineage>
        <taxon>Archaea</taxon>
        <taxon>Methanobacteriati</taxon>
        <taxon>Methanobacteriota</taxon>
        <taxon>Stenosarchaea group</taxon>
        <taxon>Halobacteria</taxon>
        <taxon>Halobacteriales</taxon>
        <taxon>Natrialbaceae</taxon>
        <taxon>Natronolimnohabitans</taxon>
    </lineage>
</organism>
<dbReference type="GO" id="GO:0070813">
    <property type="term" value="P:hydrogen sulfide metabolic process"/>
    <property type="evidence" value="ECO:0007669"/>
    <property type="project" value="TreeGrafter"/>
</dbReference>
<dbReference type="GO" id="GO:0050313">
    <property type="term" value="F:sulfur dioxygenase activity"/>
    <property type="evidence" value="ECO:0007669"/>
    <property type="project" value="InterPro"/>
</dbReference>
<protein>
    <submittedName>
        <fullName evidence="3">Rhodanese domain-containing protein</fullName>
    </submittedName>
</protein>
<dbReference type="STRING" id="1227499.C493_22016"/>
<dbReference type="SMART" id="SM00849">
    <property type="entry name" value="Lactamase_B"/>
    <property type="match status" value="1"/>
</dbReference>
<keyword evidence="4" id="KW-1185">Reference proteome</keyword>
<dbReference type="SUPFAM" id="SSF56281">
    <property type="entry name" value="Metallo-hydrolase/oxidoreductase"/>
    <property type="match status" value="1"/>
</dbReference>
<dbReference type="Gene3D" id="3.40.250.10">
    <property type="entry name" value="Rhodanese-like domain"/>
    <property type="match status" value="1"/>
</dbReference>
<proteinExistence type="predicted"/>
<dbReference type="RefSeq" id="WP_007261647.1">
    <property type="nucleotide sequence ID" value="NZ_AOHZ01000111.1"/>
</dbReference>
<dbReference type="Pfam" id="PF00753">
    <property type="entry name" value="Lactamase_B"/>
    <property type="match status" value="1"/>
</dbReference>
<dbReference type="SMART" id="SM00450">
    <property type="entry name" value="RHOD"/>
    <property type="match status" value="1"/>
</dbReference>
<dbReference type="GO" id="GO:0006749">
    <property type="term" value="P:glutathione metabolic process"/>
    <property type="evidence" value="ECO:0007669"/>
    <property type="project" value="InterPro"/>
</dbReference>
<dbReference type="InterPro" id="IPR001279">
    <property type="entry name" value="Metallo-B-lactamas"/>
</dbReference>